<organism evidence="2">
    <name type="scientific">bioreactor metagenome</name>
    <dbReference type="NCBI Taxonomy" id="1076179"/>
    <lineage>
        <taxon>unclassified sequences</taxon>
        <taxon>metagenomes</taxon>
        <taxon>ecological metagenomes</taxon>
    </lineage>
</organism>
<protein>
    <submittedName>
        <fullName evidence="2">Uncharacterized protein</fullName>
    </submittedName>
</protein>
<sequence>MRRAKVYPLENQSDRGGVNMSNSKDDLTQHEALALLEIQEEGENDERALACLHR</sequence>
<comment type="caution">
    <text evidence="2">The sequence shown here is derived from an EMBL/GenBank/DDBJ whole genome shotgun (WGS) entry which is preliminary data.</text>
</comment>
<accession>A0A644USP2</accession>
<gene>
    <name evidence="2" type="ORF">SDC9_28041</name>
</gene>
<evidence type="ECO:0000313" key="2">
    <source>
        <dbReference type="EMBL" id="MPL82106.1"/>
    </source>
</evidence>
<reference evidence="2" key="1">
    <citation type="submission" date="2019-08" db="EMBL/GenBank/DDBJ databases">
        <authorList>
            <person name="Kucharzyk K."/>
            <person name="Murdoch R.W."/>
            <person name="Higgins S."/>
            <person name="Loffler F."/>
        </authorList>
    </citation>
    <scope>NUCLEOTIDE SEQUENCE</scope>
</reference>
<evidence type="ECO:0000256" key="1">
    <source>
        <dbReference type="SAM" id="MobiDB-lite"/>
    </source>
</evidence>
<dbReference type="AlphaFoldDB" id="A0A644USP2"/>
<dbReference type="EMBL" id="VSSQ01000158">
    <property type="protein sequence ID" value="MPL82106.1"/>
    <property type="molecule type" value="Genomic_DNA"/>
</dbReference>
<proteinExistence type="predicted"/>
<feature type="region of interest" description="Disordered" evidence="1">
    <location>
        <begin position="1"/>
        <end position="26"/>
    </location>
</feature>
<name>A0A644USP2_9ZZZZ</name>